<reference evidence="1" key="2">
    <citation type="submission" date="2025-03" db="EMBL/GenBank/DDBJ databases">
        <authorList>
            <consortium name="ELIXIR-Norway"/>
            <consortium name="Elixir Norway"/>
        </authorList>
    </citation>
    <scope>NUCLEOTIDE SEQUENCE</scope>
</reference>
<name>A0AC59ZSH7_RANTA</name>
<dbReference type="EMBL" id="OX596116">
    <property type="protein sequence ID" value="CAN0482406.1"/>
    <property type="molecule type" value="Genomic_DNA"/>
</dbReference>
<dbReference type="Proteomes" id="UP001162501">
    <property type="component" value="Chromosome 32"/>
</dbReference>
<gene>
    <name evidence="1" type="ORF">MRATA1EN22A_LOCUS21138</name>
</gene>
<accession>A0AC59ZSH7</accession>
<protein>
    <submittedName>
        <fullName evidence="1">Uncharacterized protein</fullName>
    </submittedName>
</protein>
<evidence type="ECO:0000313" key="2">
    <source>
        <dbReference type="Proteomes" id="UP001162501"/>
    </source>
</evidence>
<sequence>MPPGAAQARGQWALTGSSQLPGEAPVSSPSWHVPGCVPGKVCVVGAGLEGRPGAGLSPEGDGKPQKGLYCRIAALKTVVPPRGWQCQNPGRLLSWALPTGRDRSRRGGAAAEGGASRGGGAFGQRRARRPGDHRGPAQAMTGGPSCGAQGLASDGGFDRGTPASRQLAHLLQNLGAECPGLSDLRQNCPLRRDSEQLREAIGPWGRAAGILGTLCSGREPFSG</sequence>
<proteinExistence type="predicted"/>
<evidence type="ECO:0000313" key="1">
    <source>
        <dbReference type="EMBL" id="CAN0482406.1"/>
    </source>
</evidence>
<organism evidence="1 2">
    <name type="scientific">Rangifer tarandus platyrhynchus</name>
    <name type="common">Svalbard reindeer</name>
    <dbReference type="NCBI Taxonomy" id="3082113"/>
    <lineage>
        <taxon>Eukaryota</taxon>
        <taxon>Metazoa</taxon>
        <taxon>Chordata</taxon>
        <taxon>Craniata</taxon>
        <taxon>Vertebrata</taxon>
        <taxon>Euteleostomi</taxon>
        <taxon>Mammalia</taxon>
        <taxon>Eutheria</taxon>
        <taxon>Laurasiatheria</taxon>
        <taxon>Artiodactyla</taxon>
        <taxon>Ruminantia</taxon>
        <taxon>Pecora</taxon>
        <taxon>Cervidae</taxon>
        <taxon>Odocoileinae</taxon>
        <taxon>Rangifer</taxon>
    </lineage>
</organism>
<reference evidence="1" key="1">
    <citation type="submission" date="2023-05" db="EMBL/GenBank/DDBJ databases">
        <authorList>
            <consortium name="ELIXIR-Norway"/>
        </authorList>
    </citation>
    <scope>NUCLEOTIDE SEQUENCE</scope>
</reference>